<dbReference type="EMBL" id="SELW01000275">
    <property type="protein sequence ID" value="TID29697.1"/>
    <property type="molecule type" value="Genomic_DNA"/>
</dbReference>
<gene>
    <name evidence="9" type="ORF">CANINC_001710</name>
</gene>
<keyword evidence="2" id="KW-0132">Cell division</keyword>
<evidence type="ECO:0000256" key="5">
    <source>
        <dbReference type="ARBA" id="ARBA00023306"/>
    </source>
</evidence>
<evidence type="ECO:0000259" key="8">
    <source>
        <dbReference type="Pfam" id="PF21282"/>
    </source>
</evidence>
<proteinExistence type="inferred from homology"/>
<dbReference type="PANTHER" id="PTHR12827">
    <property type="entry name" value="MEIOTIC CHECKPOINT REGULATOR TSG24 FAMILY MEMBER"/>
    <property type="match status" value="1"/>
</dbReference>
<evidence type="ECO:0000256" key="1">
    <source>
        <dbReference type="ARBA" id="ARBA00010547"/>
    </source>
</evidence>
<dbReference type="InterPro" id="IPR024990">
    <property type="entry name" value="Apc1"/>
</dbReference>
<dbReference type="PANTHER" id="PTHR12827:SF3">
    <property type="entry name" value="ANAPHASE-PROMOTING COMPLEX SUBUNIT 1"/>
    <property type="match status" value="1"/>
</dbReference>
<evidence type="ECO:0000259" key="7">
    <source>
        <dbReference type="Pfam" id="PF12859"/>
    </source>
</evidence>
<keyword evidence="4" id="KW-0498">Mitosis</keyword>
<dbReference type="GO" id="GO:0060090">
    <property type="term" value="F:molecular adaptor activity"/>
    <property type="evidence" value="ECO:0007669"/>
    <property type="project" value="TreeGrafter"/>
</dbReference>
<comment type="similarity">
    <text evidence="1">Belongs to the APC1 family.</text>
</comment>
<dbReference type="InterPro" id="IPR048971">
    <property type="entry name" value="Apc1_3rd"/>
</dbReference>
<feature type="domain" description="Anaphase-promoting complex subunit 1 N-terminal" evidence="7">
    <location>
        <begin position="40"/>
        <end position="284"/>
    </location>
</feature>
<reference evidence="9 10" key="1">
    <citation type="journal article" date="2019" name="Front. Genet.">
        <title>Whole-Genome Sequencing of the Opportunistic Yeast Pathogen Candida inconspicua Uncovers Its Hybrid Origin.</title>
        <authorList>
            <person name="Mixao V."/>
            <person name="Hansen A.P."/>
            <person name="Saus E."/>
            <person name="Boekhout T."/>
            <person name="Lass-Florl C."/>
            <person name="Gabaldon T."/>
        </authorList>
    </citation>
    <scope>NUCLEOTIDE SEQUENCE [LARGE SCALE GENOMIC DNA]</scope>
    <source>
        <strain evidence="9 10">CBS 180</strain>
    </source>
</reference>
<dbReference type="GO" id="GO:0005680">
    <property type="term" value="C:anaphase-promoting complex"/>
    <property type="evidence" value="ECO:0007669"/>
    <property type="project" value="InterPro"/>
</dbReference>
<dbReference type="FunFam" id="1.25.10.10:FF:000435">
    <property type="entry name" value="Ubiquitin ligase subunit"/>
    <property type="match status" value="1"/>
</dbReference>
<keyword evidence="3" id="KW-0677">Repeat</keyword>
<evidence type="ECO:0000256" key="4">
    <source>
        <dbReference type="ARBA" id="ARBA00022776"/>
    </source>
</evidence>
<accession>A0A4T0X2Z7</accession>
<evidence type="ECO:0000313" key="10">
    <source>
        <dbReference type="Proteomes" id="UP000307173"/>
    </source>
</evidence>
<evidence type="ECO:0000313" key="9">
    <source>
        <dbReference type="EMBL" id="TID29697.1"/>
    </source>
</evidence>
<feature type="region of interest" description="Disordered" evidence="6">
    <location>
        <begin position="257"/>
        <end position="306"/>
    </location>
</feature>
<protein>
    <submittedName>
        <fullName evidence="9">Uncharacterized protein</fullName>
    </submittedName>
</protein>
<keyword evidence="5" id="KW-0131">Cell cycle</keyword>
<evidence type="ECO:0000256" key="3">
    <source>
        <dbReference type="ARBA" id="ARBA00022737"/>
    </source>
</evidence>
<dbReference type="GO" id="GO:0070979">
    <property type="term" value="P:protein K11-linked ubiquitination"/>
    <property type="evidence" value="ECO:0007669"/>
    <property type="project" value="TreeGrafter"/>
</dbReference>
<name>A0A4T0X2Z7_9ASCO</name>
<sequence length="1649" mass="187233">MNDFEPKLYMQYKIDPSFRISEIFPNELNSSEFRVKLYPQDQKLLIFKSKVIWLSGEMLVRQINVEGVIVDTLFTTFDLQKLEGFNESHNGESVLVIILEDQMRVYDRKRSTTVVSFPIFIKAVFPYHRGIILGKKSDSLHLSASSALMSKLTNSSMADNKLPSATSLGSIYESTSCLPLTSQQSSHNDGIFLTLSDPIGEYGCVVSSSTTSFSPNEELILFPDSLNLTLSATYSSVEEKVTIYYTRYIYRSKNTKVKSNSCNFPPSRRTSKRSMSTSSATLGSTNSKLIEDEHRTARTTSNPMSFDRMASGSEYYTESANPNKLSSFCTQESWNLRKDVIFSKIYTIPFTSADHPKVFTLAYKDREALIVVDRLRETINVFLFEKSTNQVSLSKYKSDMILKGIDASRLDMGKLESFYVVVLKRDDTLVLFNPFYELSSPEIMLQGLKSKIRKIEDTNNFEVLLRLNDDSLTSVHLNKKPMDHLASKAMESLRYLSHDLIYENFWLHWFSLQTLDLPFVDDWKLYIVTLLALCIPEKTDLSLVDTSLNEVTALIPFVQSARNFYESSLSPSAGLSLESLLPKIVLSLHLLREDLRLSVLAKSEYKKLSILLSQLVHWLSWSEAWLSYYDVEASIIDHSLDLNSTEYVSQPPNIMESLSSLFSIELIPYITFSIVAGEDESIDKLMTPRTYNILRLFEVVVSSEFEDLDLIKLMASSNIDAFDLENYPPGIFFILKNTIEHCQQNLKLSWNVSSEELKLIDRNDLLMLDSSKHIHPNSSLFKKSIAKPTTQIVSESFNNEYLSAWDGQAEADKFHVTRLLFSDDRRFYEVTKLLQTSKTQTVTYDCDNNISDYDKLLYQRSLCCRIAMRTLTTPIGRGAVFNSSRKPLASEGFPIPKMNFNILIIPDNVNVSLESNTIPEYLIDWGYFHNGASSGLSVTKNTTEISGSWIAFNKPPVLNSQHAGFLLGLGLNGHLRNLEEWHIYNYLGPKHAHTSMGLLIGMSASLKGTMNVKMTKILTVHVVAFLPPGSTNLNVPLPVQTAGIIGIGLVYLSSQHRRMSEILLTQISSSVVINEKCLKNEGYNLAAGIALGYVNLGKGPQLILGNDNHLIDTLVSLSTSIRDVQTLRELDKSCSGATMAMMLIFLKTNDTEIAEKLKLPQTLQLLEYIRPDLLTLRCLACNLIMWDQIKPSREFVESQIPPCISSMVSIESIDHLESKILPYTNILSGAFLSVALCFASTGNEDAKSTLLYYFDYLLNIGSIEPSSYDSRTTVIGVRNSRDVAIIGLSLVMAGTGDLDVMRRLRYLQGLYDENTRYGNYMAINMALGFLFLGGGQQAFKVDDNFAIAALLTSLYPMFGLQNYEFHEDTETNTNKGVNEYHDLHLQALRHFWALSVEDRCLVVREIEGHTPVKVDIDVYLKNETIMRTPAPCLLPNLDLINKIAISYNNIYFPVEFDLARSSESTKDHFMKTLTLFVDRKVNYKRLKFDFQDRLLIEERMRDLNLKDQMSGVCSLKDLDVFSFFGRFEKDILFESIDHEKKKLITRSTIFDFKQEIESIVNSLTIKNEEKVVNLKLIFNFVDTLIFAGHDDNNSEGKRKRRKKDETIQLNLLENEGLCESSENDSSVGLYYLNVEFIEKMKKELFSKLI</sequence>
<dbReference type="Proteomes" id="UP000307173">
    <property type="component" value="Unassembled WGS sequence"/>
</dbReference>
<evidence type="ECO:0000256" key="2">
    <source>
        <dbReference type="ARBA" id="ARBA00022618"/>
    </source>
</evidence>
<comment type="caution">
    <text evidence="9">The sequence shown here is derived from an EMBL/GenBank/DDBJ whole genome shotgun (WGS) entry which is preliminary data.</text>
</comment>
<dbReference type="GO" id="GO:0007091">
    <property type="term" value="P:metaphase/anaphase transition of mitotic cell cycle"/>
    <property type="evidence" value="ECO:0007669"/>
    <property type="project" value="TreeGrafter"/>
</dbReference>
<dbReference type="InterPro" id="IPR011989">
    <property type="entry name" value="ARM-like"/>
</dbReference>
<dbReference type="Pfam" id="PF21282">
    <property type="entry name" value="APC1_3rd"/>
    <property type="match status" value="1"/>
</dbReference>
<evidence type="ECO:0000256" key="6">
    <source>
        <dbReference type="SAM" id="MobiDB-lite"/>
    </source>
</evidence>
<dbReference type="Pfam" id="PF12859">
    <property type="entry name" value="ANAPC1"/>
    <property type="match status" value="1"/>
</dbReference>
<dbReference type="OrthoDB" id="26401at2759"/>
<dbReference type="STRING" id="52247.A0A4T0X2Z7"/>
<organism evidence="9 10">
    <name type="scientific">Pichia inconspicua</name>
    <dbReference type="NCBI Taxonomy" id="52247"/>
    <lineage>
        <taxon>Eukaryota</taxon>
        <taxon>Fungi</taxon>
        <taxon>Dikarya</taxon>
        <taxon>Ascomycota</taxon>
        <taxon>Saccharomycotina</taxon>
        <taxon>Pichiomycetes</taxon>
        <taxon>Pichiales</taxon>
        <taxon>Pichiaceae</taxon>
        <taxon>Pichia</taxon>
    </lineage>
</organism>
<keyword evidence="10" id="KW-1185">Reference proteome</keyword>
<dbReference type="Gene3D" id="1.25.10.10">
    <property type="entry name" value="Leucine-rich Repeat Variant"/>
    <property type="match status" value="2"/>
</dbReference>
<dbReference type="GO" id="GO:0031145">
    <property type="term" value="P:anaphase-promoting complex-dependent catabolic process"/>
    <property type="evidence" value="ECO:0007669"/>
    <property type="project" value="TreeGrafter"/>
</dbReference>
<feature type="domain" description="Anaphase-promoting complex subunit 1 beta-sandwich" evidence="8">
    <location>
        <begin position="1399"/>
        <end position="1479"/>
    </location>
</feature>
<dbReference type="GO" id="GO:0051301">
    <property type="term" value="P:cell division"/>
    <property type="evidence" value="ECO:0007669"/>
    <property type="project" value="UniProtKB-KW"/>
</dbReference>
<dbReference type="InterPro" id="IPR049255">
    <property type="entry name" value="Apc1_N"/>
</dbReference>